<evidence type="ECO:0000259" key="2">
    <source>
        <dbReference type="PROSITE" id="PS51462"/>
    </source>
</evidence>
<proteinExistence type="predicted"/>
<protein>
    <submittedName>
        <fullName evidence="3">Hydrolase, NUDIX family</fullName>
    </submittedName>
</protein>
<gene>
    <name evidence="3" type="ORF">EVA_17669</name>
</gene>
<feature type="non-terminal residue" evidence="3">
    <location>
        <position position="151"/>
    </location>
</feature>
<evidence type="ECO:0000313" key="3">
    <source>
        <dbReference type="EMBL" id="EJW94224.1"/>
    </source>
</evidence>
<dbReference type="Gene3D" id="3.90.79.10">
    <property type="entry name" value="Nucleoside Triphosphate Pyrophosphohydrolase"/>
    <property type="match status" value="1"/>
</dbReference>
<dbReference type="InterPro" id="IPR000086">
    <property type="entry name" value="NUDIX_hydrolase_dom"/>
</dbReference>
<accession>J9G3V4</accession>
<name>J9G3V4_9ZZZZ</name>
<dbReference type="PANTHER" id="PTHR43736:SF4">
    <property type="entry name" value="SLR1690 PROTEIN"/>
    <property type="match status" value="1"/>
</dbReference>
<feature type="domain" description="Nudix hydrolase" evidence="2">
    <location>
        <begin position="14"/>
        <end position="146"/>
    </location>
</feature>
<evidence type="ECO:0000256" key="1">
    <source>
        <dbReference type="ARBA" id="ARBA00022801"/>
    </source>
</evidence>
<dbReference type="CDD" id="cd18873">
    <property type="entry name" value="NUDIX_NadM_like"/>
    <property type="match status" value="1"/>
</dbReference>
<comment type="caution">
    <text evidence="3">The sequence shown here is derived from an EMBL/GenBank/DDBJ whole genome shotgun (WGS) entry which is preliminary data.</text>
</comment>
<dbReference type="SUPFAM" id="SSF55811">
    <property type="entry name" value="Nudix"/>
    <property type="match status" value="1"/>
</dbReference>
<dbReference type="EMBL" id="AMCI01006495">
    <property type="protein sequence ID" value="EJW94224.1"/>
    <property type="molecule type" value="Genomic_DNA"/>
</dbReference>
<dbReference type="AlphaFoldDB" id="J9G3V4"/>
<dbReference type="InterPro" id="IPR020084">
    <property type="entry name" value="NUDIX_hydrolase_CS"/>
</dbReference>
<reference evidence="3" key="1">
    <citation type="journal article" date="2012" name="PLoS ONE">
        <title>Gene sets for utilization of primary and secondary nutrition supplies in the distal gut of endangered iberian lynx.</title>
        <authorList>
            <person name="Alcaide M."/>
            <person name="Messina E."/>
            <person name="Richter M."/>
            <person name="Bargiela R."/>
            <person name="Peplies J."/>
            <person name="Huws S.A."/>
            <person name="Newbold C.J."/>
            <person name="Golyshin P.N."/>
            <person name="Simon M.A."/>
            <person name="Lopez G."/>
            <person name="Yakimov M.M."/>
            <person name="Ferrer M."/>
        </authorList>
    </citation>
    <scope>NUCLEOTIDE SEQUENCE</scope>
</reference>
<dbReference type="InterPro" id="IPR015797">
    <property type="entry name" value="NUDIX_hydrolase-like_dom_sf"/>
</dbReference>
<dbReference type="GO" id="GO:0016787">
    <property type="term" value="F:hydrolase activity"/>
    <property type="evidence" value="ECO:0007669"/>
    <property type="project" value="UniProtKB-KW"/>
</dbReference>
<dbReference type="PROSITE" id="PS00893">
    <property type="entry name" value="NUDIX_BOX"/>
    <property type="match status" value="1"/>
</dbReference>
<organism evidence="3">
    <name type="scientific">gut metagenome</name>
    <dbReference type="NCBI Taxonomy" id="749906"/>
    <lineage>
        <taxon>unclassified sequences</taxon>
        <taxon>metagenomes</taxon>
        <taxon>organismal metagenomes</taxon>
    </lineage>
</organism>
<dbReference type="Pfam" id="PF00293">
    <property type="entry name" value="NUDIX"/>
    <property type="match status" value="1"/>
</dbReference>
<dbReference type="PROSITE" id="PS51462">
    <property type="entry name" value="NUDIX"/>
    <property type="match status" value="1"/>
</dbReference>
<keyword evidence="1 3" id="KW-0378">Hydrolase</keyword>
<dbReference type="PANTHER" id="PTHR43736">
    <property type="entry name" value="ADP-RIBOSE PYROPHOSPHATASE"/>
    <property type="match status" value="1"/>
</dbReference>
<sequence>MGEKLYSYKYPHPAVTTDCVIFGFDGKRLHILLIERGLEPYKGRWALPGGFLNMDETVEEGAARELFEETHVKDVYLEQFHVFSTVDRDPRERVITVAFYALVRQTDYRILAGDDAANASWFDVDELPPLAFDHDEIIARAREHLKNKLKV</sequence>